<feature type="binding site" evidence="3">
    <location>
        <position position="179"/>
    </location>
    <ligand>
        <name>Zn(2+)</name>
        <dbReference type="ChEBI" id="CHEBI:29105"/>
        <label>1</label>
        <note>catalytic</note>
    </ligand>
</feature>
<feature type="binding site" evidence="2">
    <location>
        <position position="180"/>
    </location>
    <ligand>
        <name>dihydroxyacetone phosphate</name>
        <dbReference type="ChEBI" id="CHEBI:57642"/>
    </ligand>
</feature>
<dbReference type="GO" id="GO:0008270">
    <property type="term" value="F:zinc ion binding"/>
    <property type="evidence" value="ECO:0007669"/>
    <property type="project" value="InterPro"/>
</dbReference>
<feature type="binding site" evidence="3">
    <location>
        <position position="133"/>
    </location>
    <ligand>
        <name>Zn(2+)</name>
        <dbReference type="ChEBI" id="CHEBI:29105"/>
        <label>2</label>
    </ligand>
</feature>
<feature type="binding site" evidence="3">
    <location>
        <position position="210"/>
    </location>
    <ligand>
        <name>Zn(2+)</name>
        <dbReference type="ChEBI" id="CHEBI:29105"/>
        <label>1</label>
        <note>catalytic</note>
    </ligand>
</feature>
<feature type="binding site" evidence="2">
    <location>
        <begin position="211"/>
        <end position="213"/>
    </location>
    <ligand>
        <name>dihydroxyacetone phosphate</name>
        <dbReference type="ChEBI" id="CHEBI:57642"/>
    </ligand>
</feature>
<dbReference type="AlphaFoldDB" id="A0A1T5BNR2"/>
<dbReference type="InterPro" id="IPR000771">
    <property type="entry name" value="FBA_II"/>
</dbReference>
<dbReference type="InterPro" id="IPR050246">
    <property type="entry name" value="Class_II_FBP_aldolase"/>
</dbReference>
<dbReference type="SUPFAM" id="SSF51569">
    <property type="entry name" value="Aldolase"/>
    <property type="match status" value="1"/>
</dbReference>
<evidence type="ECO:0000313" key="5">
    <source>
        <dbReference type="Proteomes" id="UP000190897"/>
    </source>
</evidence>
<dbReference type="RefSeq" id="WP_082213056.1">
    <property type="nucleotide sequence ID" value="NZ_FUZA01000001.1"/>
</dbReference>
<keyword evidence="3" id="KW-0862">Zinc</keyword>
<accession>A0A1T5BNR2</accession>
<keyword evidence="5" id="KW-1185">Reference proteome</keyword>
<dbReference type="CDD" id="cd00947">
    <property type="entry name" value="TBP_aldolase_IIB"/>
    <property type="match status" value="1"/>
</dbReference>
<evidence type="ECO:0000313" key="4">
    <source>
        <dbReference type="EMBL" id="SKB48580.1"/>
    </source>
</evidence>
<evidence type="ECO:0000256" key="3">
    <source>
        <dbReference type="PIRSR" id="PIRSR001359-3"/>
    </source>
</evidence>
<dbReference type="PIRSF" id="PIRSF001359">
    <property type="entry name" value="F_bP_aldolase_II"/>
    <property type="match status" value="1"/>
</dbReference>
<dbReference type="Pfam" id="PF01116">
    <property type="entry name" value="F_bP_aldolase"/>
    <property type="match status" value="1"/>
</dbReference>
<dbReference type="InterPro" id="IPR013785">
    <property type="entry name" value="Aldolase_TIM"/>
</dbReference>
<feature type="binding site" evidence="3">
    <location>
        <position position="82"/>
    </location>
    <ligand>
        <name>Zn(2+)</name>
        <dbReference type="ChEBI" id="CHEBI:29105"/>
        <label>1</label>
        <note>catalytic</note>
    </ligand>
</feature>
<dbReference type="STRING" id="651661.SAMN05660293_00476"/>
<dbReference type="EMBL" id="FUZA01000001">
    <property type="protein sequence ID" value="SKB48580.1"/>
    <property type="molecule type" value="Genomic_DNA"/>
</dbReference>
<reference evidence="5" key="1">
    <citation type="submission" date="2017-02" db="EMBL/GenBank/DDBJ databases">
        <authorList>
            <person name="Varghese N."/>
            <person name="Submissions S."/>
        </authorList>
    </citation>
    <scope>NUCLEOTIDE SEQUENCE [LARGE SCALE GENOMIC DNA]</scope>
    <source>
        <strain evidence="5">DSM 22270</strain>
    </source>
</reference>
<dbReference type="Gene3D" id="3.20.20.70">
    <property type="entry name" value="Aldolase class I"/>
    <property type="match status" value="1"/>
</dbReference>
<dbReference type="Proteomes" id="UP000190897">
    <property type="component" value="Unassembled WGS sequence"/>
</dbReference>
<dbReference type="OrthoDB" id="9803995at2"/>
<comment type="cofactor">
    <cofactor evidence="3">
        <name>Zn(2+)</name>
        <dbReference type="ChEBI" id="CHEBI:29105"/>
    </cofactor>
    <text evidence="3">Binds 2 Zn(2+) ions per subunit. One is catalytic and the other provides a structural contribution.</text>
</comment>
<organism evidence="4 5">
    <name type="scientific">Dyadobacter psychrophilus</name>
    <dbReference type="NCBI Taxonomy" id="651661"/>
    <lineage>
        <taxon>Bacteria</taxon>
        <taxon>Pseudomonadati</taxon>
        <taxon>Bacteroidota</taxon>
        <taxon>Cytophagia</taxon>
        <taxon>Cytophagales</taxon>
        <taxon>Spirosomataceae</taxon>
        <taxon>Dyadobacter</taxon>
    </lineage>
</organism>
<keyword evidence="3" id="KW-0479">Metal-binding</keyword>
<feature type="active site" description="Proton donor" evidence="1">
    <location>
        <position position="81"/>
    </location>
</feature>
<evidence type="ECO:0000256" key="2">
    <source>
        <dbReference type="PIRSR" id="PIRSR001359-2"/>
    </source>
</evidence>
<dbReference type="GO" id="GO:0005975">
    <property type="term" value="P:carbohydrate metabolic process"/>
    <property type="evidence" value="ECO:0007669"/>
    <property type="project" value="InterPro"/>
</dbReference>
<protein>
    <submittedName>
        <fullName evidence="4">Fructose-bisphosphate aldolase</fullName>
    </submittedName>
</protein>
<name>A0A1T5BNR2_9BACT</name>
<dbReference type="GO" id="GO:0016832">
    <property type="term" value="F:aldehyde-lyase activity"/>
    <property type="evidence" value="ECO:0007669"/>
    <property type="project" value="InterPro"/>
</dbReference>
<sequence>MLLTTKQLFQKCYGRYAIPAVNVFFMEEIHGLFAAAQEANAPFIVQTTPFARDYAHPDMLLSMISAASRIYPDVTFAIHMDHGFEEHIFEAIERGGYTSVMIDASHDDFDQNVARTKEVVARAHAQNISVEAELGVLAGVEDDLTVDAAHSFYTNPQQVEDFVKATDCDSLAIAVGTSHGAYKFSGGQGLQFHILKEIQERLPGFPLVLHGGSNVIPEVVERINAAGGNLKTDAKGVQEDEIKKAIPLGVCKINIATDTRLLWTMVNREFFRDRPDEFAPTTPGKIFMEEYKKFMLKKFDLFGCTDKAGDFALVNA</sequence>
<dbReference type="PANTHER" id="PTHR30304">
    <property type="entry name" value="D-TAGATOSE-1,6-BISPHOSPHATE ALDOLASE"/>
    <property type="match status" value="1"/>
</dbReference>
<proteinExistence type="predicted"/>
<dbReference type="NCBIfam" id="TIGR00167">
    <property type="entry name" value="cbbA"/>
    <property type="match status" value="1"/>
</dbReference>
<evidence type="ECO:0000256" key="1">
    <source>
        <dbReference type="PIRSR" id="PIRSR001359-1"/>
    </source>
</evidence>
<feature type="binding site" evidence="3">
    <location>
        <position position="103"/>
    </location>
    <ligand>
        <name>Zn(2+)</name>
        <dbReference type="ChEBI" id="CHEBI:29105"/>
        <label>2</label>
    </ligand>
</feature>
<dbReference type="PANTHER" id="PTHR30304:SF0">
    <property type="entry name" value="D-TAGATOSE-1,6-BISPHOSPHATE ALDOLASE SUBUNIT GATY-RELATED"/>
    <property type="match status" value="1"/>
</dbReference>
<gene>
    <name evidence="4" type="ORF">SAMN05660293_00476</name>
</gene>
<feature type="binding site" evidence="2">
    <location>
        <begin position="254"/>
        <end position="257"/>
    </location>
    <ligand>
        <name>dihydroxyacetone phosphate</name>
        <dbReference type="ChEBI" id="CHEBI:57642"/>
    </ligand>
</feature>